<dbReference type="PROSITE" id="PS50181">
    <property type="entry name" value="FBOX"/>
    <property type="match status" value="1"/>
</dbReference>
<organism evidence="2 3">
    <name type="scientific">Phascolomyces articulosus</name>
    <dbReference type="NCBI Taxonomy" id="60185"/>
    <lineage>
        <taxon>Eukaryota</taxon>
        <taxon>Fungi</taxon>
        <taxon>Fungi incertae sedis</taxon>
        <taxon>Mucoromycota</taxon>
        <taxon>Mucoromycotina</taxon>
        <taxon>Mucoromycetes</taxon>
        <taxon>Mucorales</taxon>
        <taxon>Lichtheimiaceae</taxon>
        <taxon>Phascolomyces</taxon>
    </lineage>
</organism>
<dbReference type="EMBL" id="JAIXMP010000001">
    <property type="protein sequence ID" value="KAI9278737.1"/>
    <property type="molecule type" value="Genomic_DNA"/>
</dbReference>
<dbReference type="AlphaFoldDB" id="A0AAD5KS13"/>
<accession>A0AAD5KS13</accession>
<reference evidence="2" key="1">
    <citation type="journal article" date="2022" name="IScience">
        <title>Evolution of zygomycete secretomes and the origins of terrestrial fungal ecologies.</title>
        <authorList>
            <person name="Chang Y."/>
            <person name="Wang Y."/>
            <person name="Mondo S."/>
            <person name="Ahrendt S."/>
            <person name="Andreopoulos W."/>
            <person name="Barry K."/>
            <person name="Beard J."/>
            <person name="Benny G.L."/>
            <person name="Blankenship S."/>
            <person name="Bonito G."/>
            <person name="Cuomo C."/>
            <person name="Desiro A."/>
            <person name="Gervers K.A."/>
            <person name="Hundley H."/>
            <person name="Kuo A."/>
            <person name="LaButti K."/>
            <person name="Lang B.F."/>
            <person name="Lipzen A."/>
            <person name="O'Donnell K."/>
            <person name="Pangilinan J."/>
            <person name="Reynolds N."/>
            <person name="Sandor L."/>
            <person name="Smith M.E."/>
            <person name="Tsang A."/>
            <person name="Grigoriev I.V."/>
            <person name="Stajich J.E."/>
            <person name="Spatafora J.W."/>
        </authorList>
    </citation>
    <scope>NUCLEOTIDE SEQUENCE</scope>
    <source>
        <strain evidence="2">RSA 2281</strain>
    </source>
</reference>
<evidence type="ECO:0000259" key="1">
    <source>
        <dbReference type="PROSITE" id="PS50181"/>
    </source>
</evidence>
<comment type="caution">
    <text evidence="2">The sequence shown here is derived from an EMBL/GenBank/DDBJ whole genome shotgun (WGS) entry which is preliminary data.</text>
</comment>
<dbReference type="InterPro" id="IPR001810">
    <property type="entry name" value="F-box_dom"/>
</dbReference>
<dbReference type="InterPro" id="IPR032675">
    <property type="entry name" value="LRR_dom_sf"/>
</dbReference>
<dbReference type="Gene3D" id="3.80.10.10">
    <property type="entry name" value="Ribonuclease Inhibitor"/>
    <property type="match status" value="2"/>
</dbReference>
<protein>
    <recommendedName>
        <fullName evidence="1">F-box domain-containing protein</fullName>
    </recommendedName>
</protein>
<feature type="domain" description="F-box" evidence="1">
    <location>
        <begin position="34"/>
        <end position="81"/>
    </location>
</feature>
<dbReference type="Proteomes" id="UP001209540">
    <property type="component" value="Unassembled WGS sequence"/>
</dbReference>
<dbReference type="SUPFAM" id="SSF52047">
    <property type="entry name" value="RNI-like"/>
    <property type="match status" value="2"/>
</dbReference>
<reference evidence="2" key="2">
    <citation type="submission" date="2023-02" db="EMBL/GenBank/DDBJ databases">
        <authorList>
            <consortium name="DOE Joint Genome Institute"/>
            <person name="Mondo S.J."/>
            <person name="Chang Y."/>
            <person name="Wang Y."/>
            <person name="Ahrendt S."/>
            <person name="Andreopoulos W."/>
            <person name="Barry K."/>
            <person name="Beard J."/>
            <person name="Benny G.L."/>
            <person name="Blankenship S."/>
            <person name="Bonito G."/>
            <person name="Cuomo C."/>
            <person name="Desiro A."/>
            <person name="Gervers K.A."/>
            <person name="Hundley H."/>
            <person name="Kuo A."/>
            <person name="LaButti K."/>
            <person name="Lang B.F."/>
            <person name="Lipzen A."/>
            <person name="O'Donnell K."/>
            <person name="Pangilinan J."/>
            <person name="Reynolds N."/>
            <person name="Sandor L."/>
            <person name="Smith M.W."/>
            <person name="Tsang A."/>
            <person name="Grigoriev I.V."/>
            <person name="Stajich J.E."/>
            <person name="Spatafora J.W."/>
        </authorList>
    </citation>
    <scope>NUCLEOTIDE SEQUENCE</scope>
    <source>
        <strain evidence="2">RSA 2281</strain>
    </source>
</reference>
<gene>
    <name evidence="2" type="ORF">BDA99DRAFT_554347</name>
</gene>
<sequence length="1051" mass="121111">MSKRKSHHTLNEQIQNKRQALQDQYNGSKVNRHVDFINALPYDVMNLVIDHLPFDAMLETLNVSRSWRDRIASCNKTWEKLELSHTNRYQIPSIIAALPYVGHHIQKLQLIYIRRDQCKKLFKSMTTGSYTRLTSLTLFRGVYDMIGCSILDYRQCIDALRQVSATLEEIYFCSEDTKRNMIIPIGSVLSSCKRIKKFYCEQNISLPLHGLGRFPRKPVETLIDMTLKYKTIKPSRLQRILKLCPNLTRLSISLCDIPVIEVVQHVCPNLQYLGFNYEASPEDEKAGPQYDLSQGANPSSSPLLRHVRIDFGDDQILASNKPILRLLSDNASMIETLCFNFPDVYNNAEAMQWNPLSTISFDNIRYLSFGFHLPDLVNIVAKMLSHCHQVETLVLKGPEFVDDSMFHSISHHLGKLKTLEFFYNHFDERAMIGLDTMFRDFARNRASLLEKIVIYMPLSAMNDGTFLRSLSSISALQEIEFSAIGTSLASFQSFLIALATHRSCMLHSMTLRFMDCVDDVSLQHISKIQSLRTLALVSTNDQVKEVDLNCLLITDTDNKSYGEDFTNDRDKNNNINVEYSGLNIQSNVYRRENKKISITLSLVKYFSWDEETTLAYDIQVSLDGDFAKLKMVIGSKREKSFSIALALVSNCLGYTASKRLVYLDGDNTNNCLFNLTVLTEEELRNCFIEYLKEQDPRHDYKPVDCFGLKPYYIASSNGDIYSTKSSHHFDRIHWSHSSQLSRGSSFSSEKKYAIFNLPSSNNPLDQLNSSWRLISYNKRSKTEFSNYEISITGNVRQAVITDSKKICKRIHRIFTSLIVRFGRRGQKATKFFNTSTYGYDFYFAVDCHQRVSSGGPLCARNDDNKWNNKVENLQHSSFQQNTIKTVGAQIEVIFFKHVQERRTYQEEIYDGISLVAHAMGKTKISMSRRNKDVKIFKDQKFNGVLYKYMAILRLDKEGKRMFTGPLSTEINRSPVEVLDLQTKKTVIYFSQVDADDACNNRIRLCKGRNIYKKRHCFRNNVTWEGDFHKTLKFTIMKDSDGTHTDNYSQSN</sequence>
<evidence type="ECO:0000313" key="2">
    <source>
        <dbReference type="EMBL" id="KAI9278737.1"/>
    </source>
</evidence>
<evidence type="ECO:0000313" key="3">
    <source>
        <dbReference type="Proteomes" id="UP001209540"/>
    </source>
</evidence>
<keyword evidence="3" id="KW-1185">Reference proteome</keyword>
<name>A0AAD5KS13_9FUNG</name>
<proteinExistence type="predicted"/>